<evidence type="ECO:0008006" key="4">
    <source>
        <dbReference type="Google" id="ProtNLM"/>
    </source>
</evidence>
<dbReference type="Proteomes" id="UP001501747">
    <property type="component" value="Unassembled WGS sequence"/>
</dbReference>
<evidence type="ECO:0000313" key="2">
    <source>
        <dbReference type="EMBL" id="GAA4023589.1"/>
    </source>
</evidence>
<reference evidence="3" key="1">
    <citation type="journal article" date="2019" name="Int. J. Syst. Evol. Microbiol.">
        <title>The Global Catalogue of Microorganisms (GCM) 10K type strain sequencing project: providing services to taxonomists for standard genome sequencing and annotation.</title>
        <authorList>
            <consortium name="The Broad Institute Genomics Platform"/>
            <consortium name="The Broad Institute Genome Sequencing Center for Infectious Disease"/>
            <person name="Wu L."/>
            <person name="Ma J."/>
        </authorList>
    </citation>
    <scope>NUCLEOTIDE SEQUENCE [LARGE SCALE GENOMIC DNA]</scope>
    <source>
        <strain evidence="3">JCM 17342</strain>
    </source>
</reference>
<protein>
    <recommendedName>
        <fullName evidence="4">DUF3558 domain-containing protein</fullName>
    </recommendedName>
</protein>
<proteinExistence type="predicted"/>
<dbReference type="EMBL" id="BAABAL010000018">
    <property type="protein sequence ID" value="GAA4023589.1"/>
    <property type="molecule type" value="Genomic_DNA"/>
</dbReference>
<sequence>MRSGVAWRLAGVSAVLAMAGACSSGGADKLLVLDGSKVCEVFTPEQILEYGVGTVSAQVKNSGPENAFSSCVWKSAGPSGTRLLTVSFDNKQLNDWVGDKNRTEPVSGYRASLASDIMSIASGPDIGVLTIDSRDAAKPIRDIAEAAVARLMKK</sequence>
<keyword evidence="3" id="KW-1185">Reference proteome</keyword>
<keyword evidence="1" id="KW-0732">Signal</keyword>
<name>A0ABP7TBE4_9PSEU</name>
<feature type="signal peptide" evidence="1">
    <location>
        <begin position="1"/>
        <end position="19"/>
    </location>
</feature>
<gene>
    <name evidence="2" type="ORF">GCM10022247_54970</name>
</gene>
<organism evidence="2 3">
    <name type="scientific">Allokutzneria multivorans</name>
    <dbReference type="NCBI Taxonomy" id="1142134"/>
    <lineage>
        <taxon>Bacteria</taxon>
        <taxon>Bacillati</taxon>
        <taxon>Actinomycetota</taxon>
        <taxon>Actinomycetes</taxon>
        <taxon>Pseudonocardiales</taxon>
        <taxon>Pseudonocardiaceae</taxon>
        <taxon>Allokutzneria</taxon>
    </lineage>
</organism>
<accession>A0ABP7TBE4</accession>
<evidence type="ECO:0000256" key="1">
    <source>
        <dbReference type="SAM" id="SignalP"/>
    </source>
</evidence>
<comment type="caution">
    <text evidence="2">The sequence shown here is derived from an EMBL/GenBank/DDBJ whole genome shotgun (WGS) entry which is preliminary data.</text>
</comment>
<evidence type="ECO:0000313" key="3">
    <source>
        <dbReference type="Proteomes" id="UP001501747"/>
    </source>
</evidence>
<dbReference type="PROSITE" id="PS51257">
    <property type="entry name" value="PROKAR_LIPOPROTEIN"/>
    <property type="match status" value="1"/>
</dbReference>
<feature type="chain" id="PRO_5047240778" description="DUF3558 domain-containing protein" evidence="1">
    <location>
        <begin position="20"/>
        <end position="154"/>
    </location>
</feature>